<keyword evidence="3" id="KW-1185">Reference proteome</keyword>
<protein>
    <submittedName>
        <fullName evidence="2">Gliding motility lipoprotein GldH</fullName>
    </submittedName>
</protein>
<proteinExistence type="predicted"/>
<dbReference type="RefSeq" id="WP_130142223.1">
    <property type="nucleotide sequence ID" value="NZ_SGIT01000002.1"/>
</dbReference>
<keyword evidence="1" id="KW-1133">Transmembrane helix</keyword>
<gene>
    <name evidence="2" type="primary">gldH</name>
    <name evidence="2" type="ORF">EWE74_14470</name>
</gene>
<keyword evidence="1" id="KW-0472">Membrane</keyword>
<dbReference type="AlphaFoldDB" id="A0A4Q6XUK9"/>
<sequence length="178" mass="20867">MGTNPKNGLIGIRIETRTKHQITIKAIARCVFGFFLLFFVLACANEPFYDVYKSTTNRRWHHHERQTFQVQIDQNNGPYDVWVYIRHTGEYDFANLFFLSHETGPGLKDTSYRHEFTLATSDGRWTGKSAGNLYENRRLLKENYTFPDTGMYTFEIEQNMQENPILDITDVGLKIVRK</sequence>
<dbReference type="EMBL" id="SGIT01000002">
    <property type="protein sequence ID" value="RZF60307.1"/>
    <property type="molecule type" value="Genomic_DNA"/>
</dbReference>
<dbReference type="OrthoDB" id="982482at2"/>
<dbReference type="Proteomes" id="UP000292855">
    <property type="component" value="Unassembled WGS sequence"/>
</dbReference>
<name>A0A4Q6XUK9_9SPHI</name>
<organism evidence="2 3">
    <name type="scientific">Sphingobacterium corticibacterium</name>
    <dbReference type="NCBI Taxonomy" id="2484746"/>
    <lineage>
        <taxon>Bacteria</taxon>
        <taxon>Pseudomonadati</taxon>
        <taxon>Bacteroidota</taxon>
        <taxon>Sphingobacteriia</taxon>
        <taxon>Sphingobacteriales</taxon>
        <taxon>Sphingobacteriaceae</taxon>
        <taxon>Sphingobacterium</taxon>
    </lineage>
</organism>
<evidence type="ECO:0000256" key="1">
    <source>
        <dbReference type="SAM" id="Phobius"/>
    </source>
</evidence>
<dbReference type="NCBIfam" id="TIGR03511">
    <property type="entry name" value="GldH_lipo"/>
    <property type="match status" value="1"/>
</dbReference>
<reference evidence="2 3" key="1">
    <citation type="submission" date="2019-02" db="EMBL/GenBank/DDBJ databases">
        <authorList>
            <person name="Li Y."/>
        </authorList>
    </citation>
    <scope>NUCLEOTIDE SEQUENCE [LARGE SCALE GENOMIC DNA]</scope>
    <source>
        <strain evidence="2 3">30C10-4-7</strain>
    </source>
</reference>
<evidence type="ECO:0000313" key="3">
    <source>
        <dbReference type="Proteomes" id="UP000292855"/>
    </source>
</evidence>
<feature type="transmembrane region" description="Helical" evidence="1">
    <location>
        <begin position="26"/>
        <end position="49"/>
    </location>
</feature>
<keyword evidence="1" id="KW-0812">Transmembrane</keyword>
<comment type="caution">
    <text evidence="2">The sequence shown here is derived from an EMBL/GenBank/DDBJ whole genome shotgun (WGS) entry which is preliminary data.</text>
</comment>
<dbReference type="Pfam" id="PF14109">
    <property type="entry name" value="GldH_lipo"/>
    <property type="match status" value="1"/>
</dbReference>
<keyword evidence="2" id="KW-0449">Lipoprotein</keyword>
<evidence type="ECO:0000313" key="2">
    <source>
        <dbReference type="EMBL" id="RZF60307.1"/>
    </source>
</evidence>
<accession>A0A4Q6XUK9</accession>
<dbReference type="InterPro" id="IPR020018">
    <property type="entry name" value="Motility-assoc_lipoprot_GldH"/>
</dbReference>